<sequence>MSDVTFKNNSGSNITLVLPDGRQDTFPTGNIRTYMDTGMYSVKDGPDPVYSFTYDKGSFFINLNGIAIGGSVSFNNRSGITVMVILPDGPEPDRVDLQHGHNITFKEPGTYTCQSLLGTPLFSFKYTKGTIITDIIDISSDISKAPEN</sequence>
<accession>A0ACC0UBK5</accession>
<evidence type="ECO:0000313" key="2">
    <source>
        <dbReference type="Proteomes" id="UP001207468"/>
    </source>
</evidence>
<dbReference type="Proteomes" id="UP001207468">
    <property type="component" value="Unassembled WGS sequence"/>
</dbReference>
<keyword evidence="2" id="KW-1185">Reference proteome</keyword>
<proteinExistence type="predicted"/>
<comment type="caution">
    <text evidence="1">The sequence shown here is derived from an EMBL/GenBank/DDBJ whole genome shotgun (WGS) entry which is preliminary data.</text>
</comment>
<reference evidence="1" key="1">
    <citation type="submission" date="2021-03" db="EMBL/GenBank/DDBJ databases">
        <title>Evolutionary priming and transition to the ectomycorrhizal habit in an iconic lineage of mushroom-forming fungi: is preadaptation a requirement?</title>
        <authorList>
            <consortium name="DOE Joint Genome Institute"/>
            <person name="Looney B.P."/>
            <person name="Miyauchi S."/>
            <person name="Morin E."/>
            <person name="Drula E."/>
            <person name="Courty P.E."/>
            <person name="Chicoki N."/>
            <person name="Fauchery L."/>
            <person name="Kohler A."/>
            <person name="Kuo A."/>
            <person name="LaButti K."/>
            <person name="Pangilinan J."/>
            <person name="Lipzen A."/>
            <person name="Riley R."/>
            <person name="Andreopoulos W."/>
            <person name="He G."/>
            <person name="Johnson J."/>
            <person name="Barry K.W."/>
            <person name="Grigoriev I.V."/>
            <person name="Nagy L."/>
            <person name="Hibbett D."/>
            <person name="Henrissat B."/>
            <person name="Matheny P.B."/>
            <person name="Labbe J."/>
            <person name="Martin A.F."/>
        </authorList>
    </citation>
    <scope>NUCLEOTIDE SEQUENCE</scope>
    <source>
        <strain evidence="1">BPL698</strain>
    </source>
</reference>
<evidence type="ECO:0000313" key="1">
    <source>
        <dbReference type="EMBL" id="KAI9509008.1"/>
    </source>
</evidence>
<organism evidence="1 2">
    <name type="scientific">Russula earlei</name>
    <dbReference type="NCBI Taxonomy" id="71964"/>
    <lineage>
        <taxon>Eukaryota</taxon>
        <taxon>Fungi</taxon>
        <taxon>Dikarya</taxon>
        <taxon>Basidiomycota</taxon>
        <taxon>Agaricomycotina</taxon>
        <taxon>Agaricomycetes</taxon>
        <taxon>Russulales</taxon>
        <taxon>Russulaceae</taxon>
        <taxon>Russula</taxon>
    </lineage>
</organism>
<gene>
    <name evidence="1" type="ORF">F5148DRAFT_1283349</name>
</gene>
<protein>
    <submittedName>
        <fullName evidence="1">Uncharacterized protein</fullName>
    </submittedName>
</protein>
<dbReference type="EMBL" id="JAGFNK010000073">
    <property type="protein sequence ID" value="KAI9509008.1"/>
    <property type="molecule type" value="Genomic_DNA"/>
</dbReference>
<name>A0ACC0UBK5_9AGAM</name>